<keyword evidence="3" id="KW-1185">Reference proteome</keyword>
<dbReference type="KEGG" id="cpho:CPHO_08245"/>
<dbReference type="RefSeq" id="WP_075734829.1">
    <property type="nucleotide sequence ID" value="NZ_CP009249.1"/>
</dbReference>
<evidence type="ECO:0000313" key="2">
    <source>
        <dbReference type="EMBL" id="APT92876.1"/>
    </source>
</evidence>
<reference evidence="2 3" key="1">
    <citation type="submission" date="2014-08" db="EMBL/GenBank/DDBJ databases">
        <title>Complete genome sequence of Corynebacterium phocae M408/89/1(T)(=DSM 44612(T)), isolated from the common seal (Phoca vitulina).</title>
        <authorList>
            <person name="Ruckert C."/>
            <person name="Albersmeier A."/>
            <person name="Winkler A."/>
            <person name="Kalinowski J."/>
        </authorList>
    </citation>
    <scope>NUCLEOTIDE SEQUENCE [LARGE SCALE GENOMIC DNA]</scope>
    <source>
        <strain evidence="2 3">M408/89/1</strain>
    </source>
</reference>
<evidence type="ECO:0000256" key="1">
    <source>
        <dbReference type="SAM" id="Coils"/>
    </source>
</evidence>
<evidence type="ECO:0000313" key="3">
    <source>
        <dbReference type="Proteomes" id="UP000185491"/>
    </source>
</evidence>
<dbReference type="AlphaFoldDB" id="A0A1L7D3Y6"/>
<accession>A0A1L7D3Y6</accession>
<gene>
    <name evidence="2" type="ORF">CPHO_08245</name>
</gene>
<proteinExistence type="predicted"/>
<name>A0A1L7D3Y6_9CORY</name>
<organism evidence="2 3">
    <name type="scientific">Corynebacterium phocae</name>
    <dbReference type="NCBI Taxonomy" id="161895"/>
    <lineage>
        <taxon>Bacteria</taxon>
        <taxon>Bacillati</taxon>
        <taxon>Actinomycetota</taxon>
        <taxon>Actinomycetes</taxon>
        <taxon>Mycobacteriales</taxon>
        <taxon>Corynebacteriaceae</taxon>
        <taxon>Corynebacterium</taxon>
    </lineage>
</organism>
<sequence length="111" mass="12277">MTSEVLTFAGVALTALVTYAVARMKTSVEKHTAKADRLTQLEQRLEALGRRLDEEIAARREAQTRAYETGRALRQAVAWIHEVTEWIQGGSKPPAPELVDISVLEKAIPPP</sequence>
<dbReference type="EMBL" id="CP009249">
    <property type="protein sequence ID" value="APT92876.1"/>
    <property type="molecule type" value="Genomic_DNA"/>
</dbReference>
<dbReference type="Proteomes" id="UP000185491">
    <property type="component" value="Chromosome"/>
</dbReference>
<dbReference type="STRING" id="161895.CPHO_08245"/>
<feature type="coiled-coil region" evidence="1">
    <location>
        <begin position="28"/>
        <end position="65"/>
    </location>
</feature>
<protein>
    <submittedName>
        <fullName evidence="2">Uncharacterized protein</fullName>
    </submittedName>
</protein>
<keyword evidence="1" id="KW-0175">Coiled coil</keyword>